<sequence length="81" mass="8880">MYRSNGQTLPPALLFIQITGVTVLAGMDHDIPRSDPKVAAVTGLSLACVVYQCCAKPILDEQDFKIKKARMEAKKAMSKKK</sequence>
<dbReference type="AlphaFoldDB" id="A0A1Q9DUY4"/>
<proteinExistence type="predicted"/>
<protein>
    <submittedName>
        <fullName evidence="1">Uncharacterized protein</fullName>
    </submittedName>
</protein>
<dbReference type="Proteomes" id="UP000186817">
    <property type="component" value="Unassembled WGS sequence"/>
</dbReference>
<accession>A0A1Q9DUY4</accession>
<dbReference type="EMBL" id="LSRX01000378">
    <property type="protein sequence ID" value="OLP98989.1"/>
    <property type="molecule type" value="Genomic_DNA"/>
</dbReference>
<keyword evidence="2" id="KW-1185">Reference proteome</keyword>
<comment type="caution">
    <text evidence="1">The sequence shown here is derived from an EMBL/GenBank/DDBJ whole genome shotgun (WGS) entry which is preliminary data.</text>
</comment>
<reference evidence="1 2" key="1">
    <citation type="submission" date="2016-02" db="EMBL/GenBank/DDBJ databases">
        <title>Genome analysis of coral dinoflagellate symbionts highlights evolutionary adaptations to a symbiotic lifestyle.</title>
        <authorList>
            <person name="Aranda M."/>
            <person name="Li Y."/>
            <person name="Liew Y.J."/>
            <person name="Baumgarten S."/>
            <person name="Simakov O."/>
            <person name="Wilson M."/>
            <person name="Piel J."/>
            <person name="Ashoor H."/>
            <person name="Bougouffa S."/>
            <person name="Bajic V.B."/>
            <person name="Ryu T."/>
            <person name="Ravasi T."/>
            <person name="Bayer T."/>
            <person name="Micklem G."/>
            <person name="Kim H."/>
            <person name="Bhak J."/>
            <person name="Lajeunesse T.C."/>
            <person name="Voolstra C.R."/>
        </authorList>
    </citation>
    <scope>NUCLEOTIDE SEQUENCE [LARGE SCALE GENOMIC DNA]</scope>
    <source>
        <strain evidence="1 2">CCMP2467</strain>
    </source>
</reference>
<evidence type="ECO:0000313" key="1">
    <source>
        <dbReference type="EMBL" id="OLP98989.1"/>
    </source>
</evidence>
<gene>
    <name evidence="1" type="ORF">AK812_SmicGene18506</name>
</gene>
<name>A0A1Q9DUY4_SYMMI</name>
<evidence type="ECO:0000313" key="2">
    <source>
        <dbReference type="Proteomes" id="UP000186817"/>
    </source>
</evidence>
<organism evidence="1 2">
    <name type="scientific">Symbiodinium microadriaticum</name>
    <name type="common">Dinoflagellate</name>
    <name type="synonym">Zooxanthella microadriatica</name>
    <dbReference type="NCBI Taxonomy" id="2951"/>
    <lineage>
        <taxon>Eukaryota</taxon>
        <taxon>Sar</taxon>
        <taxon>Alveolata</taxon>
        <taxon>Dinophyceae</taxon>
        <taxon>Suessiales</taxon>
        <taxon>Symbiodiniaceae</taxon>
        <taxon>Symbiodinium</taxon>
    </lineage>
</organism>